<organism evidence="2 3">
    <name type="scientific">Cytobacillus praedii</name>
    <dbReference type="NCBI Taxonomy" id="1742358"/>
    <lineage>
        <taxon>Bacteria</taxon>
        <taxon>Bacillati</taxon>
        <taxon>Bacillota</taxon>
        <taxon>Bacilli</taxon>
        <taxon>Bacillales</taxon>
        <taxon>Bacillaceae</taxon>
        <taxon>Cytobacillus</taxon>
    </lineage>
</organism>
<keyword evidence="1" id="KW-0732">Signal</keyword>
<feature type="signal peptide" evidence="1">
    <location>
        <begin position="1"/>
        <end position="23"/>
    </location>
</feature>
<sequence>MKKIITIAALVLFLLVGCQNNQSGTPDTSKLTLIEMNDLTYAQKEKLPITYQAPSVKEGLSALPFKMSLPEILPFDAHPFLPPSINDMSHDGKQLMVEFKTFSKNNTGKSIILMITAINSEVESDRSSSEELKLSSDVIGFYTNNSLSFHLDGVSYTITYMNGEIPKEQHKNEIIEVANQMIEH</sequence>
<dbReference type="AlphaFoldDB" id="A0A4R1AXR6"/>
<dbReference type="EMBL" id="SJTH01000018">
    <property type="protein sequence ID" value="TCJ03366.1"/>
    <property type="molecule type" value="Genomic_DNA"/>
</dbReference>
<name>A0A4R1AXR6_9BACI</name>
<dbReference type="RefSeq" id="WP_131237532.1">
    <property type="nucleotide sequence ID" value="NZ_SJTH01000018.1"/>
</dbReference>
<dbReference type="OrthoDB" id="2932589at2"/>
<reference evidence="2 3" key="1">
    <citation type="submission" date="2019-03" db="EMBL/GenBank/DDBJ databases">
        <authorList>
            <person name="Jensen L."/>
            <person name="Storgaard J."/>
            <person name="Sulaj E."/>
            <person name="Schramm A."/>
            <person name="Marshall I.P.G."/>
        </authorList>
    </citation>
    <scope>NUCLEOTIDE SEQUENCE [LARGE SCALE GENOMIC DNA]</scope>
    <source>
        <strain evidence="2 3">2017H2G3</strain>
    </source>
</reference>
<protein>
    <recommendedName>
        <fullName evidence="4">DUF4367 domain-containing protein</fullName>
    </recommendedName>
</protein>
<keyword evidence="3" id="KW-1185">Reference proteome</keyword>
<evidence type="ECO:0000256" key="1">
    <source>
        <dbReference type="SAM" id="SignalP"/>
    </source>
</evidence>
<proteinExistence type="predicted"/>
<dbReference type="STRING" id="1742358.GCA_001439605_04314"/>
<dbReference type="Proteomes" id="UP000293846">
    <property type="component" value="Unassembled WGS sequence"/>
</dbReference>
<comment type="caution">
    <text evidence="2">The sequence shown here is derived from an EMBL/GenBank/DDBJ whole genome shotgun (WGS) entry which is preliminary data.</text>
</comment>
<evidence type="ECO:0000313" key="3">
    <source>
        <dbReference type="Proteomes" id="UP000293846"/>
    </source>
</evidence>
<accession>A0A4R1AXR6</accession>
<dbReference type="PROSITE" id="PS51257">
    <property type="entry name" value="PROKAR_LIPOPROTEIN"/>
    <property type="match status" value="1"/>
</dbReference>
<evidence type="ECO:0000313" key="2">
    <source>
        <dbReference type="EMBL" id="TCJ03366.1"/>
    </source>
</evidence>
<evidence type="ECO:0008006" key="4">
    <source>
        <dbReference type="Google" id="ProtNLM"/>
    </source>
</evidence>
<gene>
    <name evidence="2" type="ORF">E0Y62_14820</name>
</gene>
<feature type="chain" id="PRO_5039452915" description="DUF4367 domain-containing protein" evidence="1">
    <location>
        <begin position="24"/>
        <end position="184"/>
    </location>
</feature>